<evidence type="ECO:0000313" key="2">
    <source>
        <dbReference type="EMBL" id="DAF61548.1"/>
    </source>
</evidence>
<evidence type="ECO:0000256" key="1">
    <source>
        <dbReference type="SAM" id="MobiDB-lite"/>
    </source>
</evidence>
<protein>
    <submittedName>
        <fullName evidence="2">Uncharacterized protein</fullName>
    </submittedName>
</protein>
<feature type="region of interest" description="Disordered" evidence="1">
    <location>
        <begin position="1"/>
        <end position="22"/>
    </location>
</feature>
<accession>A0A8S5TE19</accession>
<proteinExistence type="predicted"/>
<name>A0A8S5TE19_9CAUD</name>
<sequence>MTHIGSPSDQYRLPSPSHRESTQMWRGVTLALIRGACGATPLAPSSSPARVSDLGG</sequence>
<reference evidence="2" key="1">
    <citation type="journal article" date="2021" name="Proc. Natl. Acad. Sci. U.S.A.">
        <title>A Catalog of Tens of Thousands of Viruses from Human Metagenomes Reveals Hidden Associations with Chronic Diseases.</title>
        <authorList>
            <person name="Tisza M.J."/>
            <person name="Buck C.B."/>
        </authorList>
    </citation>
    <scope>NUCLEOTIDE SEQUENCE</scope>
    <source>
        <strain evidence="2">CtJ0s2</strain>
    </source>
</reference>
<dbReference type="EMBL" id="BK032813">
    <property type="protein sequence ID" value="DAF61548.1"/>
    <property type="molecule type" value="Genomic_DNA"/>
</dbReference>
<organism evidence="2">
    <name type="scientific">Siphoviridae sp. ctJ0s2</name>
    <dbReference type="NCBI Taxonomy" id="2827834"/>
    <lineage>
        <taxon>Viruses</taxon>
        <taxon>Duplodnaviria</taxon>
        <taxon>Heunggongvirae</taxon>
        <taxon>Uroviricota</taxon>
        <taxon>Caudoviricetes</taxon>
    </lineage>
</organism>